<evidence type="ECO:0000313" key="3">
    <source>
        <dbReference type="Proteomes" id="UP001597169"/>
    </source>
</evidence>
<organism evidence="2 3">
    <name type="scientific">Paenibacillus provencensis</name>
    <dbReference type="NCBI Taxonomy" id="441151"/>
    <lineage>
        <taxon>Bacteria</taxon>
        <taxon>Bacillati</taxon>
        <taxon>Bacillota</taxon>
        <taxon>Bacilli</taxon>
        <taxon>Bacillales</taxon>
        <taxon>Paenibacillaceae</taxon>
        <taxon>Paenibacillus</taxon>
    </lineage>
</organism>
<comment type="caution">
    <text evidence="2">The sequence shown here is derived from an EMBL/GenBank/DDBJ whole genome shotgun (WGS) entry which is preliminary data.</text>
</comment>
<dbReference type="RefSeq" id="WP_091161330.1">
    <property type="nucleotide sequence ID" value="NZ_JBHTKX010000006.1"/>
</dbReference>
<dbReference type="PANTHER" id="PTHR46333:SF2">
    <property type="entry name" value="CYTOKINESIS PROTEIN 3"/>
    <property type="match status" value="1"/>
</dbReference>
<reference evidence="3" key="1">
    <citation type="journal article" date="2019" name="Int. J. Syst. Evol. Microbiol.">
        <title>The Global Catalogue of Microorganisms (GCM) 10K type strain sequencing project: providing services to taxonomists for standard genome sequencing and annotation.</title>
        <authorList>
            <consortium name="The Broad Institute Genomics Platform"/>
            <consortium name="The Broad Institute Genome Sequencing Center for Infectious Disease"/>
            <person name="Wu L."/>
            <person name="Ma J."/>
        </authorList>
    </citation>
    <scope>NUCLEOTIDE SEQUENCE [LARGE SCALE GENOMIC DNA]</scope>
    <source>
        <strain evidence="3">CCUG 53519</strain>
    </source>
</reference>
<dbReference type="Gene3D" id="3.10.620.30">
    <property type="match status" value="1"/>
</dbReference>
<dbReference type="InterPro" id="IPR052557">
    <property type="entry name" value="CAP/Cytokinesis_protein"/>
</dbReference>
<dbReference type="SMART" id="SM00460">
    <property type="entry name" value="TGc"/>
    <property type="match status" value="1"/>
</dbReference>
<dbReference type="SUPFAM" id="SSF54001">
    <property type="entry name" value="Cysteine proteinases"/>
    <property type="match status" value="1"/>
</dbReference>
<sequence length="374" mass="43216">MRKRRFGLFIVMLLGIVLIGAIPRSVHLHTLYAASNENAITSEELHEVLTTAMANRTDQFQFTYIGKVKVLKATLQEAIEKAMRSDSYIQYTLKSYAYHYKGTNASAEVNIEFKFRESLEQTAYVNSRVDQILADIIKPGMNDHEKVEAIHNYVVLNLAYDETMQKYTAYDGLSTGSTVCQGYSLLTYRMLTEAGITNRIIEGHAGGQLHAWNLLLLDGVWYHMDTTWDDPTPDQPGKVSYNYYLLTDEEMGQDHTWEEQYPAAATPYREAIHVLMQKNDDKYAAYKRLYETLNYGLYNEDEIIQTSAELRERVQSKMNEEANFVIFRYDGEENELFQALKELYSLGIRSISYYVSDFEDTGDLKVKVNWKLVR</sequence>
<name>A0ABW3Q8Q3_9BACL</name>
<evidence type="ECO:0000313" key="2">
    <source>
        <dbReference type="EMBL" id="MFD1131039.1"/>
    </source>
</evidence>
<dbReference type="Proteomes" id="UP001597169">
    <property type="component" value="Unassembled WGS sequence"/>
</dbReference>
<gene>
    <name evidence="2" type="ORF">ACFQ3J_23165</name>
</gene>
<evidence type="ECO:0000259" key="1">
    <source>
        <dbReference type="SMART" id="SM00460"/>
    </source>
</evidence>
<feature type="domain" description="Transglutaminase-like" evidence="1">
    <location>
        <begin position="172"/>
        <end position="228"/>
    </location>
</feature>
<accession>A0ABW3Q8Q3</accession>
<dbReference type="PANTHER" id="PTHR46333">
    <property type="entry name" value="CYTOKINESIS PROTEIN 3"/>
    <property type="match status" value="1"/>
</dbReference>
<dbReference type="InterPro" id="IPR002931">
    <property type="entry name" value="Transglutaminase-like"/>
</dbReference>
<dbReference type="InterPro" id="IPR038765">
    <property type="entry name" value="Papain-like_cys_pep_sf"/>
</dbReference>
<proteinExistence type="predicted"/>
<keyword evidence="3" id="KW-1185">Reference proteome</keyword>
<protein>
    <submittedName>
        <fullName evidence="2">Transglutaminase domain-containing protein</fullName>
    </submittedName>
</protein>
<dbReference type="EMBL" id="JBHTKX010000006">
    <property type="protein sequence ID" value="MFD1131039.1"/>
    <property type="molecule type" value="Genomic_DNA"/>
</dbReference>
<dbReference type="Pfam" id="PF01841">
    <property type="entry name" value="Transglut_core"/>
    <property type="match status" value="1"/>
</dbReference>